<protein>
    <submittedName>
        <fullName evidence="1">Uncharacterized protein</fullName>
    </submittedName>
</protein>
<dbReference type="GeneID" id="37108404"/>
<keyword evidence="2" id="KW-1185">Reference proteome</keyword>
<organism evidence="1 2">
    <name type="scientific">Aspergillus sclerotioniger CBS 115572</name>
    <dbReference type="NCBI Taxonomy" id="1450535"/>
    <lineage>
        <taxon>Eukaryota</taxon>
        <taxon>Fungi</taxon>
        <taxon>Dikarya</taxon>
        <taxon>Ascomycota</taxon>
        <taxon>Pezizomycotina</taxon>
        <taxon>Eurotiomycetes</taxon>
        <taxon>Eurotiomycetidae</taxon>
        <taxon>Eurotiales</taxon>
        <taxon>Aspergillaceae</taxon>
        <taxon>Aspergillus</taxon>
        <taxon>Aspergillus subgen. Circumdati</taxon>
    </lineage>
</organism>
<accession>A0A317X024</accession>
<proteinExistence type="predicted"/>
<comment type="caution">
    <text evidence="1">The sequence shown here is derived from an EMBL/GenBank/DDBJ whole genome shotgun (WGS) entry which is preliminary data.</text>
</comment>
<gene>
    <name evidence="1" type="ORF">BO94DRAFT_22626</name>
</gene>
<evidence type="ECO:0000313" key="2">
    <source>
        <dbReference type="Proteomes" id="UP000246702"/>
    </source>
</evidence>
<dbReference type="Proteomes" id="UP000246702">
    <property type="component" value="Unassembled WGS sequence"/>
</dbReference>
<dbReference type="EMBL" id="MSFK01000010">
    <property type="protein sequence ID" value="PWY90328.1"/>
    <property type="molecule type" value="Genomic_DNA"/>
</dbReference>
<dbReference type="AlphaFoldDB" id="A0A317X024"/>
<sequence length="188" mass="20814">MARHDINPSGGPSESGVLPHRCHIPVLQGLGALLGDLPAVGGDRGVKILLIHLRDGIRLSKMTTCADSEDGDMRRCFWRPRERWDDCTVFPKYRVGSRRGGISRLRNKLSTCQKDGRWMLHINTQNWQGHLTPELSGIVVFQTSPMGKAPCWLSPSESLSPSCFPLDRNEQSITSGNSLLSSLLETLP</sequence>
<name>A0A317X024_9EURO</name>
<dbReference type="RefSeq" id="XP_025468706.1">
    <property type="nucleotide sequence ID" value="XM_025606261.1"/>
</dbReference>
<reference evidence="1 2" key="1">
    <citation type="submission" date="2016-12" db="EMBL/GenBank/DDBJ databases">
        <title>The genomes of Aspergillus section Nigri reveals drivers in fungal speciation.</title>
        <authorList>
            <consortium name="DOE Joint Genome Institute"/>
            <person name="Vesth T.C."/>
            <person name="Nybo J."/>
            <person name="Theobald S."/>
            <person name="Brandl J."/>
            <person name="Frisvad J.C."/>
            <person name="Nielsen K.F."/>
            <person name="Lyhne E.K."/>
            <person name="Kogle M.E."/>
            <person name="Kuo A."/>
            <person name="Riley R."/>
            <person name="Clum A."/>
            <person name="Nolan M."/>
            <person name="Lipzen A."/>
            <person name="Salamov A."/>
            <person name="Henrissat B."/>
            <person name="Wiebenga A."/>
            <person name="De Vries R.P."/>
            <person name="Grigoriev I.V."/>
            <person name="Mortensen U.H."/>
            <person name="Andersen M.R."/>
            <person name="Baker S.E."/>
        </authorList>
    </citation>
    <scope>NUCLEOTIDE SEQUENCE [LARGE SCALE GENOMIC DNA]</scope>
    <source>
        <strain evidence="1 2">CBS 115572</strain>
    </source>
</reference>
<evidence type="ECO:0000313" key="1">
    <source>
        <dbReference type="EMBL" id="PWY90328.1"/>
    </source>
</evidence>